<gene>
    <name evidence="11" type="ORF">PI95_012840</name>
</gene>
<evidence type="ECO:0000256" key="4">
    <source>
        <dbReference type="ARBA" id="ARBA00022679"/>
    </source>
</evidence>
<dbReference type="PANTHER" id="PTHR43304">
    <property type="entry name" value="PHYTOCHROME-LIKE PROTEIN CPH1"/>
    <property type="match status" value="1"/>
</dbReference>
<dbReference type="Pfam" id="PF13426">
    <property type="entry name" value="PAS_9"/>
    <property type="match status" value="1"/>
</dbReference>
<dbReference type="InterPro" id="IPR004358">
    <property type="entry name" value="Sig_transdc_His_kin-like_C"/>
</dbReference>
<evidence type="ECO:0000259" key="9">
    <source>
        <dbReference type="PROSITE" id="PS50112"/>
    </source>
</evidence>
<dbReference type="InterPro" id="IPR003594">
    <property type="entry name" value="HATPase_dom"/>
</dbReference>
<dbReference type="CDD" id="cd00130">
    <property type="entry name" value="PAS"/>
    <property type="match status" value="4"/>
</dbReference>
<dbReference type="InterPro" id="IPR013656">
    <property type="entry name" value="PAS_4"/>
</dbReference>
<dbReference type="PROSITE" id="PS50109">
    <property type="entry name" value="HIS_KIN"/>
    <property type="match status" value="1"/>
</dbReference>
<dbReference type="PANTHER" id="PTHR43304:SF1">
    <property type="entry name" value="PAC DOMAIN-CONTAINING PROTEIN"/>
    <property type="match status" value="1"/>
</dbReference>
<dbReference type="CDD" id="cd00082">
    <property type="entry name" value="HisKA"/>
    <property type="match status" value="1"/>
</dbReference>
<dbReference type="InterPro" id="IPR001610">
    <property type="entry name" value="PAC"/>
</dbReference>
<dbReference type="EC" id="2.7.13.3" evidence="2"/>
<evidence type="ECO:0000256" key="5">
    <source>
        <dbReference type="ARBA" id="ARBA00022777"/>
    </source>
</evidence>
<evidence type="ECO:0000256" key="3">
    <source>
        <dbReference type="ARBA" id="ARBA00022553"/>
    </source>
</evidence>
<feature type="domain" description="PAC" evidence="10">
    <location>
        <begin position="138"/>
        <end position="194"/>
    </location>
</feature>
<feature type="domain" description="PAS" evidence="9">
    <location>
        <begin position="486"/>
        <end position="541"/>
    </location>
</feature>
<evidence type="ECO:0000256" key="6">
    <source>
        <dbReference type="ARBA" id="ARBA00023012"/>
    </source>
</evidence>
<evidence type="ECO:0000259" key="8">
    <source>
        <dbReference type="PROSITE" id="PS50109"/>
    </source>
</evidence>
<dbReference type="Proteomes" id="UP000031549">
    <property type="component" value="Unassembled WGS sequence"/>
</dbReference>
<dbReference type="SMART" id="SM00091">
    <property type="entry name" value="PAS"/>
    <property type="match status" value="6"/>
</dbReference>
<dbReference type="EMBL" id="JTCM02000023">
    <property type="protein sequence ID" value="NEU73428.1"/>
    <property type="molecule type" value="Genomic_DNA"/>
</dbReference>
<dbReference type="SUPFAM" id="SSF47384">
    <property type="entry name" value="Homodimeric domain of signal transducing histidine kinase"/>
    <property type="match status" value="1"/>
</dbReference>
<keyword evidence="4" id="KW-0808">Transferase</keyword>
<evidence type="ECO:0000313" key="11">
    <source>
        <dbReference type="EMBL" id="NEU73428.1"/>
    </source>
</evidence>
<dbReference type="Pfam" id="PF02518">
    <property type="entry name" value="HATPase_c"/>
    <property type="match status" value="1"/>
</dbReference>
<feature type="domain" description="PAC" evidence="10">
    <location>
        <begin position="946"/>
        <end position="1001"/>
    </location>
</feature>
<proteinExistence type="predicted"/>
<dbReference type="SUPFAM" id="SSF55785">
    <property type="entry name" value="PYP-like sensor domain (PAS domain)"/>
    <property type="match status" value="7"/>
</dbReference>
<name>A0A846H8Z3_9CYAN</name>
<dbReference type="InterPro" id="IPR036890">
    <property type="entry name" value="HATPase_C_sf"/>
</dbReference>
<keyword evidence="6" id="KW-0902">Two-component regulatory system</keyword>
<dbReference type="InterPro" id="IPR000700">
    <property type="entry name" value="PAS-assoc_C"/>
</dbReference>
<comment type="caution">
    <text evidence="11">The sequence shown here is derived from an EMBL/GenBank/DDBJ whole genome shotgun (WGS) entry which is preliminary data.</text>
</comment>
<feature type="domain" description="Histidine kinase" evidence="8">
    <location>
        <begin position="1035"/>
        <end position="1290"/>
    </location>
</feature>
<sequence length="1291" mass="146100">MQKDNNRNESVSQLEVLSDNCPPRQQLNEELEARVEERTAELNRVVVQLQEEVKKRIEIENKLRSSEQFLQLVIDSIPQLIFWKDRNSVYLGCNQKFARKAGVGLPENIIGKTDYDLPWKKEETEWFRECDGRVMESDIPELHIIEPQKTADGKQTWVDTNKIPLRDADGNVVGILGTAEDISERKQIEEALRQSEAKLQKLSANVPGMLYQFMLDPDGSFSFPFISSGSYQVYGLTPEEIQADPNRILSLFDLIQREKYEQSITVSAQTLQPWHWEGQIVMPRGQVKWLQAASRPELQADRSIIWDGLVMDVTHIKQTEEALQQAYAELERRVEERTQELVQSNQALQAEIADRQQIEAALMLYKQAVESSYDAIGIADANGNHIYQNPAFSKLYECETPQAFIEFGGIPSVITDPKIVEEIQQTIISGESWIGEVQQKSVSGRMMQTLLKSYPIKDFTGKNIGFVGAITDITERKRALSALREQEQFLRSMYDGVEHVIFLVDVLENNDFYYAGWNTAAENVTGMSSAEIAGKTLEYVHGAVEGAKVRQRYTKCLEIKVSISYEECLTFEGKETWWLTTINPLQDSEGRIYRLVGTTFNISDRKRAETQLQQQEEFLRTVFDGSENPIFVVDVQEDGEFCHVAYNSAAERATGLSSAEVIGKTPEQLHGAVPGAAVRRNFASCQETRKSITYEECLTFYGEETWWLTTINPLQHSEGKIYRLVGTTFNISERKRAEATLLEQEQFLRSVFQGSENPIFVIDVLFDGDFRYVGWNTATERVTGLSSALVIGKTPEYVHGAIEGAAVRQRYTNCLKAGIPISYEECLTLQGEETFWLTTINPLQDSEGRIYRLVGTTLNISDRKRAEATLLEQEQFLRCVYDGSENSLFVVDVLFDGDFRYAGWNAATERNTGLLSAEIVGKTPEESLGEVQGVQARQQYLKCLQANAPYTSEECHTFLGKQFWSLVTVNPLKNSEGRIYRLVGTVFDITERKLAETQLKQQAEDLEKTLTELQRTQMQLIQSEKMSGLGQLVAGVAHEINNPVNFIYGNLTYANDYIEDLLRLVQLYEQHYPDPVLSIQELAEDIDLNFLIDDLRKLLKSMKVGAERIREIVLSLRTFSRMDEAEMKEVDIHEGLDSTLMILEHRIKAKPDRIAIEVIKEYGNLPLVECYAGQLNQVFMNILANAIDALEESLVNESEKLTTPQIRICTELISGDRVKISIADNGLGISSAIKPRLFDPFFTTKAIGKGTGMGLSISYQIISDRHGGSLECISQPRAGAEFAIAIPLCQR</sequence>
<keyword evidence="3" id="KW-0597">Phosphoprotein</keyword>
<feature type="domain" description="PAS" evidence="9">
    <location>
        <begin position="615"/>
        <end position="665"/>
    </location>
</feature>
<feature type="coiled-coil region" evidence="7">
    <location>
        <begin position="313"/>
        <end position="351"/>
    </location>
</feature>
<organism evidence="11 12">
    <name type="scientific">Hassallia byssoidea VB512170</name>
    <dbReference type="NCBI Taxonomy" id="1304833"/>
    <lineage>
        <taxon>Bacteria</taxon>
        <taxon>Bacillati</taxon>
        <taxon>Cyanobacteriota</taxon>
        <taxon>Cyanophyceae</taxon>
        <taxon>Nostocales</taxon>
        <taxon>Tolypothrichaceae</taxon>
        <taxon>Hassallia</taxon>
    </lineage>
</organism>
<reference evidence="11 12" key="1">
    <citation type="journal article" date="2015" name="Genome Announc.">
        <title>Draft Genome Sequence of Cyanobacterium Hassallia byssoidea Strain VB512170, Isolated from Monuments in India.</title>
        <authorList>
            <person name="Singh D."/>
            <person name="Chandrababunaidu M.M."/>
            <person name="Panda A."/>
            <person name="Sen D."/>
            <person name="Bhattacharyya S."/>
            <person name="Adhikary S.P."/>
            <person name="Tripathy S."/>
        </authorList>
    </citation>
    <scope>NUCLEOTIDE SEQUENCE [LARGE SCALE GENOMIC DNA]</scope>
    <source>
        <strain evidence="11 12">VB512170</strain>
    </source>
</reference>
<dbReference type="InterPro" id="IPR035965">
    <property type="entry name" value="PAS-like_dom_sf"/>
</dbReference>
<dbReference type="SMART" id="SM00387">
    <property type="entry name" value="HATPase_c"/>
    <property type="match status" value="1"/>
</dbReference>
<protein>
    <recommendedName>
        <fullName evidence="2">histidine kinase</fullName>
        <ecNumber evidence="2">2.7.13.3</ecNumber>
    </recommendedName>
</protein>
<dbReference type="CDD" id="cd18773">
    <property type="entry name" value="PDC1_HK_sensor"/>
    <property type="match status" value="1"/>
</dbReference>
<evidence type="ECO:0000259" key="10">
    <source>
        <dbReference type="PROSITE" id="PS50113"/>
    </source>
</evidence>
<dbReference type="PROSITE" id="PS50112">
    <property type="entry name" value="PAS"/>
    <property type="match status" value="4"/>
</dbReference>
<evidence type="ECO:0000256" key="1">
    <source>
        <dbReference type="ARBA" id="ARBA00000085"/>
    </source>
</evidence>
<feature type="domain" description="PAC" evidence="10">
    <location>
        <begin position="688"/>
        <end position="743"/>
    </location>
</feature>
<keyword evidence="7" id="KW-0175">Coiled coil</keyword>
<dbReference type="InterPro" id="IPR052162">
    <property type="entry name" value="Sensor_kinase/Photoreceptor"/>
</dbReference>
<keyword evidence="5" id="KW-0418">Kinase</keyword>
<comment type="catalytic activity">
    <reaction evidence="1">
        <text>ATP + protein L-histidine = ADP + protein N-phospho-L-histidine.</text>
        <dbReference type="EC" id="2.7.13.3"/>
    </reaction>
</comment>
<dbReference type="GO" id="GO:0000155">
    <property type="term" value="F:phosphorelay sensor kinase activity"/>
    <property type="evidence" value="ECO:0007669"/>
    <property type="project" value="InterPro"/>
</dbReference>
<dbReference type="InterPro" id="IPR003661">
    <property type="entry name" value="HisK_dim/P_dom"/>
</dbReference>
<accession>A0A846H8Z3</accession>
<dbReference type="Gene3D" id="3.30.565.10">
    <property type="entry name" value="Histidine kinase-like ATPase, C-terminal domain"/>
    <property type="match status" value="1"/>
</dbReference>
<dbReference type="SMART" id="SM00388">
    <property type="entry name" value="HisKA"/>
    <property type="match status" value="1"/>
</dbReference>
<feature type="domain" description="PAC" evidence="10">
    <location>
        <begin position="821"/>
        <end position="872"/>
    </location>
</feature>
<feature type="domain" description="PAC" evidence="10">
    <location>
        <begin position="433"/>
        <end position="485"/>
    </location>
</feature>
<dbReference type="InterPro" id="IPR036097">
    <property type="entry name" value="HisK_dim/P_sf"/>
</dbReference>
<dbReference type="RefSeq" id="WP_052324873.1">
    <property type="nucleotide sequence ID" value="NZ_JTCM02000023.1"/>
</dbReference>
<feature type="domain" description="PAC" evidence="10">
    <location>
        <begin position="559"/>
        <end position="614"/>
    </location>
</feature>
<dbReference type="Pfam" id="PF08448">
    <property type="entry name" value="PAS_4"/>
    <property type="match status" value="5"/>
</dbReference>
<dbReference type="InterPro" id="IPR000014">
    <property type="entry name" value="PAS"/>
</dbReference>
<dbReference type="SMART" id="SM00086">
    <property type="entry name" value="PAC"/>
    <property type="match status" value="6"/>
</dbReference>
<feature type="domain" description="PAS" evidence="9">
    <location>
        <begin position="873"/>
        <end position="923"/>
    </location>
</feature>
<feature type="coiled-coil region" evidence="7">
    <location>
        <begin position="992"/>
        <end position="1023"/>
    </location>
</feature>
<evidence type="ECO:0000256" key="2">
    <source>
        <dbReference type="ARBA" id="ARBA00012438"/>
    </source>
</evidence>
<dbReference type="PROSITE" id="PS50113">
    <property type="entry name" value="PAC"/>
    <property type="match status" value="7"/>
</dbReference>
<dbReference type="SUPFAM" id="SSF55874">
    <property type="entry name" value="ATPase domain of HSP90 chaperone/DNA topoisomerase II/histidine kinase"/>
    <property type="match status" value="1"/>
</dbReference>
<dbReference type="NCBIfam" id="TIGR00229">
    <property type="entry name" value="sensory_box"/>
    <property type="match status" value="6"/>
</dbReference>
<dbReference type="PRINTS" id="PR00344">
    <property type="entry name" value="BCTRLSENSOR"/>
</dbReference>
<feature type="domain" description="PAC" evidence="10">
    <location>
        <begin position="274"/>
        <end position="325"/>
    </location>
</feature>
<feature type="domain" description="PAS" evidence="9">
    <location>
        <begin position="744"/>
        <end position="799"/>
    </location>
</feature>
<dbReference type="Gene3D" id="3.30.450.20">
    <property type="entry name" value="PAS domain"/>
    <property type="match status" value="7"/>
</dbReference>
<dbReference type="InterPro" id="IPR005467">
    <property type="entry name" value="His_kinase_dom"/>
</dbReference>
<dbReference type="Gene3D" id="1.10.287.130">
    <property type="match status" value="1"/>
</dbReference>
<evidence type="ECO:0000313" key="12">
    <source>
        <dbReference type="Proteomes" id="UP000031549"/>
    </source>
</evidence>
<keyword evidence="12" id="KW-1185">Reference proteome</keyword>
<evidence type="ECO:0000256" key="7">
    <source>
        <dbReference type="SAM" id="Coils"/>
    </source>
</evidence>